<feature type="domain" description="Phospholipid/glycerol acyltransferase" evidence="4">
    <location>
        <begin position="60"/>
        <end position="185"/>
    </location>
</feature>
<dbReference type="SUPFAM" id="SSF69593">
    <property type="entry name" value="Glycerol-3-phosphate (1)-acyltransferase"/>
    <property type="match status" value="1"/>
</dbReference>
<dbReference type="PANTHER" id="PTHR10434:SF40">
    <property type="entry name" value="1-ACYL-SN-GLYCEROL-3-PHOSPHATE ACYLTRANSFERASE"/>
    <property type="match status" value="1"/>
</dbReference>
<keyword evidence="2" id="KW-0808">Transferase</keyword>
<accession>E7C3F0</accession>
<dbReference type="GO" id="GO:0003841">
    <property type="term" value="F:1-acylglycerol-3-phosphate O-acyltransferase activity"/>
    <property type="evidence" value="ECO:0007669"/>
    <property type="project" value="TreeGrafter"/>
</dbReference>
<reference evidence="5" key="1">
    <citation type="submission" date="2010-01" db="EMBL/GenBank/DDBJ databases">
        <title>Genome fragments of uncultured bacteria from the North Pacific subtropical Gyre.</title>
        <authorList>
            <person name="Pham V.D."/>
            <person name="Delong E.F."/>
        </authorList>
    </citation>
    <scope>NUCLEOTIDE SEQUENCE</scope>
</reference>
<dbReference type="CDD" id="cd07989">
    <property type="entry name" value="LPLAT_AGPAT-like"/>
    <property type="match status" value="1"/>
</dbReference>
<keyword evidence="3" id="KW-0012">Acyltransferase</keyword>
<protein>
    <recommendedName>
        <fullName evidence="4">Phospholipid/glycerol acyltransferase domain-containing protein</fullName>
    </recommendedName>
</protein>
<dbReference type="Pfam" id="PF01553">
    <property type="entry name" value="Acyltransferase"/>
    <property type="match status" value="1"/>
</dbReference>
<evidence type="ECO:0000259" key="4">
    <source>
        <dbReference type="SMART" id="SM00563"/>
    </source>
</evidence>
<comment type="pathway">
    <text evidence="1">Lipid metabolism.</text>
</comment>
<sequence length="398" mass="45275">MNPYRMAAPPRRWDSRLSPLVVRLMRPIGRRQCRKDQRLINIHVNGAEIIREAVAAGQGVMIVSNHSTHADAFSMNEVAAQADSCFHYLATWHVFDAVGKIGQWLLQRHGVFSIDREGTDRVAFKQAVSLLQEDEHPLVIFPEGEVYHCNDRVTPFREGASAIAFTAAKRAKRPIVCIPCGMKYRYLEDPTEELLEVMDQIEQSIHWRPRRQNSLPQRILECAEALMGLKELEFLGEVRSGTLPQRTDFLAQEILSRLEHRHEAKASEGTIPERVKELRRRTLEVMQETETPSEEERRQWNDDLDDLFLAVQLFSYPGDYVAENPTVERLAETIDKLEEDVLGVYSASVRSAREVTVTIGSPIPIDAGKRSRDAVNELTKTMEENVQQLVNAGTKPAN</sequence>
<proteinExistence type="predicted"/>
<evidence type="ECO:0000313" key="5">
    <source>
        <dbReference type="EMBL" id="ADI21974.1"/>
    </source>
</evidence>
<name>E7C3F0_9BACT</name>
<dbReference type="GO" id="GO:0006654">
    <property type="term" value="P:phosphatidic acid biosynthetic process"/>
    <property type="evidence" value="ECO:0007669"/>
    <property type="project" value="TreeGrafter"/>
</dbReference>
<dbReference type="PANTHER" id="PTHR10434">
    <property type="entry name" value="1-ACYL-SN-GLYCEROL-3-PHOSPHATE ACYLTRANSFERASE"/>
    <property type="match status" value="1"/>
</dbReference>
<organism evidence="5">
    <name type="scientific">uncultured Planctomycetales bacterium HF0130_29M04</name>
    <dbReference type="NCBI Taxonomy" id="723552"/>
    <lineage>
        <taxon>Bacteria</taxon>
        <taxon>Pseudomonadati</taxon>
        <taxon>Planctomycetota</taxon>
        <taxon>Planctomycetia</taxon>
        <taxon>Planctomycetales</taxon>
        <taxon>environmental samples</taxon>
    </lineage>
</organism>
<dbReference type="InterPro" id="IPR002123">
    <property type="entry name" value="Plipid/glycerol_acylTrfase"/>
</dbReference>
<dbReference type="AlphaFoldDB" id="E7C3F0"/>
<dbReference type="EMBL" id="GU567971">
    <property type="protein sequence ID" value="ADI21974.1"/>
    <property type="molecule type" value="Genomic_DNA"/>
</dbReference>
<evidence type="ECO:0000256" key="3">
    <source>
        <dbReference type="ARBA" id="ARBA00023315"/>
    </source>
</evidence>
<evidence type="ECO:0000256" key="1">
    <source>
        <dbReference type="ARBA" id="ARBA00005189"/>
    </source>
</evidence>
<dbReference type="SMART" id="SM00563">
    <property type="entry name" value="PlsC"/>
    <property type="match status" value="1"/>
</dbReference>
<evidence type="ECO:0000256" key="2">
    <source>
        <dbReference type="ARBA" id="ARBA00022679"/>
    </source>
</evidence>